<dbReference type="Gene3D" id="2.60.40.10">
    <property type="entry name" value="Immunoglobulins"/>
    <property type="match status" value="2"/>
</dbReference>
<organism evidence="4 5">
    <name type="scientific">Hymenobacter amundsenii</name>
    <dbReference type="NCBI Taxonomy" id="2006685"/>
    <lineage>
        <taxon>Bacteria</taxon>
        <taxon>Pseudomonadati</taxon>
        <taxon>Bacteroidota</taxon>
        <taxon>Cytophagia</taxon>
        <taxon>Cytophagales</taxon>
        <taxon>Hymenobacteraceae</taxon>
        <taxon>Hymenobacter</taxon>
    </lineage>
</organism>
<dbReference type="GO" id="GO:0016020">
    <property type="term" value="C:membrane"/>
    <property type="evidence" value="ECO:0007669"/>
    <property type="project" value="InterPro"/>
</dbReference>
<gene>
    <name evidence="4" type="ORF">CDA63_07320</name>
</gene>
<dbReference type="OrthoDB" id="642696at2"/>
<dbReference type="NCBIfam" id="TIGR04183">
    <property type="entry name" value="Por_Secre_tail"/>
    <property type="match status" value="1"/>
</dbReference>
<evidence type="ECO:0000256" key="2">
    <source>
        <dbReference type="SAM" id="SignalP"/>
    </source>
</evidence>
<proteinExistence type="predicted"/>
<reference evidence="4 5" key="1">
    <citation type="submission" date="2017-06" db="EMBL/GenBank/DDBJ databases">
        <title>Hymenobacter amundsenii sp. nov. isolated from regoliths in Antarctica.</title>
        <authorList>
            <person name="Sedlacek I."/>
            <person name="Kralova S."/>
            <person name="Pantucek R."/>
            <person name="Svec P."/>
            <person name="Holochova P."/>
            <person name="Stankova E."/>
            <person name="Vrbovska V."/>
            <person name="Busse H.-J."/>
        </authorList>
    </citation>
    <scope>NUCLEOTIDE SEQUENCE [LARGE SCALE GENOMIC DNA]</scope>
    <source>
        <strain evidence="4 5">CCM 8682</strain>
    </source>
</reference>
<evidence type="ECO:0000259" key="3">
    <source>
        <dbReference type="Pfam" id="PF18962"/>
    </source>
</evidence>
<dbReference type="RefSeq" id="WP_088463796.1">
    <property type="nucleotide sequence ID" value="NZ_NIRR01000008.1"/>
</dbReference>
<dbReference type="Gene3D" id="2.60.120.380">
    <property type="match status" value="1"/>
</dbReference>
<keyword evidence="2" id="KW-0732">Signal</keyword>
<dbReference type="GO" id="GO:0005509">
    <property type="term" value="F:calcium ion binding"/>
    <property type="evidence" value="ECO:0007669"/>
    <property type="project" value="InterPro"/>
</dbReference>
<feature type="signal peptide" evidence="2">
    <location>
        <begin position="1"/>
        <end position="19"/>
    </location>
</feature>
<name>A0A246FM42_9BACT</name>
<dbReference type="EMBL" id="NIRR01000008">
    <property type="protein sequence ID" value="OWP63790.1"/>
    <property type="molecule type" value="Genomic_DNA"/>
</dbReference>
<dbReference type="AlphaFoldDB" id="A0A246FM42"/>
<keyword evidence="5" id="KW-1185">Reference proteome</keyword>
<dbReference type="SUPFAM" id="SSF49313">
    <property type="entry name" value="Cadherin-like"/>
    <property type="match status" value="1"/>
</dbReference>
<sequence>MKTLLRSLLLAVLPLSAWAQMPKYELDNGRPQFSTPASRKADSIRQASQPALVNRVAATCANTTTLDFSLPANGGSWKNHAPVKAGAASTNTTISTAGSYIEPGNGSETSMNVSNNGATVNGLPIFWQADYLSNTNASTQITFTFNRPVNNFTMGMQDIDIGANQFIDGVTIVATQADGNTLNLSAAADATVTHNTAYNTLSGNQLTGVQTSPNNSTAGNAIVQLNKPIISLQITYQNLINLTDPGNQAITIDYMTWCTQANVATTLAGPARALPGSQVTYTATTTASGDYDATGVKPVVKLSPGLASQSPVFPAGSSYNNTTGLLTLATIPTLAVGTTNTAVIKFNMPSATVTGRASSTIDTDDADPLDNNGTLAAANVTTTTNTAPTAQAKSANVSANPAVFIALPALTGTDPENDPLTYTIASIPAAGFGILYYNNGGARIAVTANTTLTAAQVATLEFQRGGTATPTTATFQYFVSDPYGGNSANVNYVLTVTDQPAVYSSPNVFLTSVVVNGKVLATVSDSDGSITSTTFTQTSGPATRGITFSANGTATAIERTTGNDKFPLPGAGTYVYSVTTTDSRGGQTTSSVTIQIITNDNASAYSTNNRYNRDALTTGTTLATVTDPDAPLTAATLATGSTLPSGMSINGTSGLITVGSSAPFAGTYTYNVATTDAAGGTSSPAVTITVFDDTEAIYSVAATPTGPYQNGNILADVTDFNGFISTATALSGVSSLPPGVRLGPTGQFIVDDRTLLVAGTYPVQVRTTDITGGITIQTVNIVIKSRPLPVTLTSFAAQAAGNDAKLTWKTAVELNNDRFVVERSFDGTSFVAVGEVKGQGTSSNATTYQLTDARVAAKASNGLAYYRLRQVDTDGTASVSEVVTVRFPLSARAQVSVYPNPATSTQDAQLDLSGAPAGTYQVTLVDMTGRVLRSFTQLGGSNELLNVAGLPAGTYLVQVQGNGQSFTKRVVKQ</sequence>
<dbReference type="InterPro" id="IPR026444">
    <property type="entry name" value="Secre_tail"/>
</dbReference>
<evidence type="ECO:0000313" key="5">
    <source>
        <dbReference type="Proteomes" id="UP000197277"/>
    </source>
</evidence>
<dbReference type="InterPro" id="IPR015919">
    <property type="entry name" value="Cadherin-like_sf"/>
</dbReference>
<feature type="region of interest" description="Disordered" evidence="1">
    <location>
        <begin position="355"/>
        <end position="374"/>
    </location>
</feature>
<evidence type="ECO:0000313" key="4">
    <source>
        <dbReference type="EMBL" id="OWP63790.1"/>
    </source>
</evidence>
<dbReference type="Pfam" id="PF18962">
    <property type="entry name" value="Por_Secre_tail"/>
    <property type="match status" value="1"/>
</dbReference>
<protein>
    <recommendedName>
        <fullName evidence="3">Secretion system C-terminal sorting domain-containing protein</fullName>
    </recommendedName>
</protein>
<dbReference type="InterPro" id="IPR013783">
    <property type="entry name" value="Ig-like_fold"/>
</dbReference>
<feature type="chain" id="PRO_5013349273" description="Secretion system C-terminal sorting domain-containing protein" evidence="2">
    <location>
        <begin position="20"/>
        <end position="973"/>
    </location>
</feature>
<dbReference type="Pfam" id="PF05345">
    <property type="entry name" value="He_PIG"/>
    <property type="match status" value="1"/>
</dbReference>
<comment type="caution">
    <text evidence="4">The sequence shown here is derived from an EMBL/GenBank/DDBJ whole genome shotgun (WGS) entry which is preliminary data.</text>
</comment>
<accession>A0A246FM42</accession>
<feature type="domain" description="Secretion system C-terminal sorting" evidence="3">
    <location>
        <begin position="897"/>
        <end position="971"/>
    </location>
</feature>
<dbReference type="Proteomes" id="UP000197277">
    <property type="component" value="Unassembled WGS sequence"/>
</dbReference>
<evidence type="ECO:0000256" key="1">
    <source>
        <dbReference type="SAM" id="MobiDB-lite"/>
    </source>
</evidence>